<reference evidence="2" key="2">
    <citation type="journal article" date="2014" name="ISME J.">
        <title>Microbial stratification in low pH oxic and suboxic macroscopic growths along an acid mine drainage.</title>
        <authorList>
            <person name="Mendez-Garcia C."/>
            <person name="Mesa V."/>
            <person name="Sprenger R.R."/>
            <person name="Richter M."/>
            <person name="Diez M.S."/>
            <person name="Solano J."/>
            <person name="Bargiela R."/>
            <person name="Golyshina O.V."/>
            <person name="Manteca A."/>
            <person name="Ramos J.L."/>
            <person name="Gallego J.R."/>
            <person name="Llorente I."/>
            <person name="Martins Dos Santos V.A."/>
            <person name="Jensen O.N."/>
            <person name="Pelaez A.I."/>
            <person name="Sanchez J."/>
            <person name="Ferrer M."/>
        </authorList>
    </citation>
    <scope>NUCLEOTIDE SEQUENCE</scope>
</reference>
<dbReference type="SUPFAM" id="SSF55729">
    <property type="entry name" value="Acyl-CoA N-acyltransferases (Nat)"/>
    <property type="match status" value="1"/>
</dbReference>
<organism evidence="2">
    <name type="scientific">mine drainage metagenome</name>
    <dbReference type="NCBI Taxonomy" id="410659"/>
    <lineage>
        <taxon>unclassified sequences</taxon>
        <taxon>metagenomes</taxon>
        <taxon>ecological metagenomes</taxon>
    </lineage>
</organism>
<sequence length="162" mass="17440">GLTSLMEYQLADLRARGEIAAALYASEGGIYGRYGYGPATFGSTYTIDKRVAQLAPSIGEVASGRVRLVKRAVAAEAFPAVYRDYATTRAGELDRAEVDFVTALGEPGAEELSRRFYALYEQDASIDGYVAYEIAPAEPTPHSPHRLVVHEICTLSPAAYAA</sequence>
<evidence type="ECO:0000313" key="2">
    <source>
        <dbReference type="EMBL" id="EQD48644.1"/>
    </source>
</evidence>
<dbReference type="Gene3D" id="3.40.630.30">
    <property type="match status" value="2"/>
</dbReference>
<dbReference type="AlphaFoldDB" id="T1B6N6"/>
<feature type="domain" description="Eis-like acetyltransferase" evidence="1">
    <location>
        <begin position="110"/>
        <end position="162"/>
    </location>
</feature>
<dbReference type="InterPro" id="IPR016181">
    <property type="entry name" value="Acyl_CoA_acyltransferase"/>
</dbReference>
<accession>T1B6N6</accession>
<proteinExistence type="predicted"/>
<dbReference type="Pfam" id="PF13527">
    <property type="entry name" value="Acetyltransf_9"/>
    <property type="match status" value="1"/>
</dbReference>
<gene>
    <name evidence="2" type="ORF">B2A_07907</name>
</gene>
<protein>
    <recommendedName>
        <fullName evidence="1">Eis-like acetyltransferase domain-containing protein</fullName>
    </recommendedName>
</protein>
<feature type="non-terminal residue" evidence="2">
    <location>
        <position position="1"/>
    </location>
</feature>
<dbReference type="GO" id="GO:0034069">
    <property type="term" value="F:aminoglycoside N-acetyltransferase activity"/>
    <property type="evidence" value="ECO:0007669"/>
    <property type="project" value="TreeGrafter"/>
</dbReference>
<name>T1B6N6_9ZZZZ</name>
<feature type="non-terminal residue" evidence="2">
    <location>
        <position position="162"/>
    </location>
</feature>
<dbReference type="EMBL" id="AUZZ01005687">
    <property type="protein sequence ID" value="EQD48644.1"/>
    <property type="molecule type" value="Genomic_DNA"/>
</dbReference>
<dbReference type="GO" id="GO:0030649">
    <property type="term" value="P:aminoglycoside antibiotic catabolic process"/>
    <property type="evidence" value="ECO:0007669"/>
    <property type="project" value="TreeGrafter"/>
</dbReference>
<dbReference type="InterPro" id="IPR041380">
    <property type="entry name" value="Acetyltransf_17"/>
</dbReference>
<dbReference type="PANTHER" id="PTHR37817:SF1">
    <property type="entry name" value="N-ACETYLTRANSFERASE EIS"/>
    <property type="match status" value="1"/>
</dbReference>
<comment type="caution">
    <text evidence="2">The sequence shown here is derived from an EMBL/GenBank/DDBJ whole genome shotgun (WGS) entry which is preliminary data.</text>
</comment>
<dbReference type="InterPro" id="IPR051554">
    <property type="entry name" value="Acetyltransferase_Eis"/>
</dbReference>
<dbReference type="PANTHER" id="PTHR37817">
    <property type="entry name" value="N-ACETYLTRANSFERASE EIS"/>
    <property type="match status" value="1"/>
</dbReference>
<evidence type="ECO:0000259" key="1">
    <source>
        <dbReference type="Pfam" id="PF17668"/>
    </source>
</evidence>
<reference evidence="2" key="1">
    <citation type="submission" date="2013-08" db="EMBL/GenBank/DDBJ databases">
        <authorList>
            <person name="Mendez C."/>
            <person name="Richter M."/>
            <person name="Ferrer M."/>
            <person name="Sanchez J."/>
        </authorList>
    </citation>
    <scope>NUCLEOTIDE SEQUENCE</scope>
</reference>
<dbReference type="Pfam" id="PF17668">
    <property type="entry name" value="Acetyltransf_17"/>
    <property type="match status" value="1"/>
</dbReference>